<organism evidence="13 14">
    <name type="scientific">Ectothiorhodosinus mongolicus</name>
    <dbReference type="NCBI Taxonomy" id="233100"/>
    <lineage>
        <taxon>Bacteria</taxon>
        <taxon>Pseudomonadati</taxon>
        <taxon>Pseudomonadota</taxon>
        <taxon>Gammaproteobacteria</taxon>
        <taxon>Chromatiales</taxon>
        <taxon>Ectothiorhodospiraceae</taxon>
        <taxon>Ectothiorhodosinus</taxon>
    </lineage>
</organism>
<evidence type="ECO:0000256" key="2">
    <source>
        <dbReference type="ARBA" id="ARBA00009320"/>
    </source>
</evidence>
<keyword evidence="14" id="KW-1185">Reference proteome</keyword>
<evidence type="ECO:0000256" key="10">
    <source>
        <dbReference type="ARBA" id="ARBA00080135"/>
    </source>
</evidence>
<dbReference type="InterPro" id="IPR036038">
    <property type="entry name" value="Aminotransferase-like"/>
</dbReference>
<dbReference type="PANTHER" id="PTHR42743:SF10">
    <property type="entry name" value="D-ALANINE AMINOTRANSFERASE"/>
    <property type="match status" value="1"/>
</dbReference>
<dbReference type="SUPFAM" id="SSF56752">
    <property type="entry name" value="D-aminoacid aminotransferase-like PLP-dependent enzymes"/>
    <property type="match status" value="1"/>
</dbReference>
<dbReference type="Gene3D" id="3.30.470.10">
    <property type="match status" value="1"/>
</dbReference>
<name>A0A1R3W0K8_9GAMM</name>
<evidence type="ECO:0000313" key="14">
    <source>
        <dbReference type="Proteomes" id="UP000223759"/>
    </source>
</evidence>
<dbReference type="CDD" id="cd01558">
    <property type="entry name" value="D-AAT_like"/>
    <property type="match status" value="1"/>
</dbReference>
<dbReference type="EC" id="4.1.3.38" evidence="6"/>
<evidence type="ECO:0000256" key="12">
    <source>
        <dbReference type="RuleBase" id="RU004516"/>
    </source>
</evidence>
<dbReference type="EMBL" id="FTPK01000002">
    <property type="protein sequence ID" value="SIT71103.1"/>
    <property type="molecule type" value="Genomic_DNA"/>
</dbReference>
<comment type="catalytic activity">
    <reaction evidence="7">
        <text>4-amino-4-deoxychorismate = 4-aminobenzoate + pyruvate + H(+)</text>
        <dbReference type="Rhea" id="RHEA:16201"/>
        <dbReference type="ChEBI" id="CHEBI:15361"/>
        <dbReference type="ChEBI" id="CHEBI:15378"/>
        <dbReference type="ChEBI" id="CHEBI:17836"/>
        <dbReference type="ChEBI" id="CHEBI:58406"/>
        <dbReference type="EC" id="4.1.3.38"/>
    </reaction>
</comment>
<dbReference type="PROSITE" id="PS00770">
    <property type="entry name" value="AA_TRANSFER_CLASS_4"/>
    <property type="match status" value="1"/>
</dbReference>
<dbReference type="GO" id="GO:0005829">
    <property type="term" value="C:cytosol"/>
    <property type="evidence" value="ECO:0007669"/>
    <property type="project" value="TreeGrafter"/>
</dbReference>
<dbReference type="FunFam" id="3.20.10.10:FF:000002">
    <property type="entry name" value="D-alanine aminotransferase"/>
    <property type="match status" value="1"/>
</dbReference>
<evidence type="ECO:0000256" key="6">
    <source>
        <dbReference type="ARBA" id="ARBA00035676"/>
    </source>
</evidence>
<evidence type="ECO:0000256" key="3">
    <source>
        <dbReference type="ARBA" id="ARBA00022898"/>
    </source>
</evidence>
<dbReference type="InterPro" id="IPR043131">
    <property type="entry name" value="BCAT-like_N"/>
</dbReference>
<proteinExistence type="inferred from homology"/>
<dbReference type="RefSeq" id="WP_076755836.1">
    <property type="nucleotide sequence ID" value="NZ_CP023018.1"/>
</dbReference>
<dbReference type="InterPro" id="IPR050571">
    <property type="entry name" value="Class-IV_PLP-Dep_Aminotrnsfr"/>
</dbReference>
<evidence type="ECO:0000256" key="8">
    <source>
        <dbReference type="ARBA" id="ARBA00054027"/>
    </source>
</evidence>
<dbReference type="GO" id="GO:0008652">
    <property type="term" value="P:amino acid biosynthetic process"/>
    <property type="evidence" value="ECO:0007669"/>
    <property type="project" value="UniProtKB-ARBA"/>
</dbReference>
<evidence type="ECO:0000256" key="11">
    <source>
        <dbReference type="RuleBase" id="RU004106"/>
    </source>
</evidence>
<sequence>MSERVVYLNGQYVPESEARISVLDRGFLFADGVYEVIPVYGGCLLQEDEHLQRLVRSLEQVRLPNPLSLPQWKSVFAELLRLNPGPERGIYLQVTRGAARRDHAFPKAAEPTVLVMVNPISLPDAELLKTGVAAVTLSDDRWSRCDIKSISLLPNVLARQQAVEQGAAEAILIRQGLAVEGAASNLFVVADGVIVTPPKDRHLLPGITRDLVIELAQQQGYPVMESVIPEDQLSVAQEIWLTSSTREILPVTRLNETPVGDGKPGPAWQQMHAHYQRFKKERQALES</sequence>
<dbReference type="Pfam" id="PF01063">
    <property type="entry name" value="Aminotran_4"/>
    <property type="match status" value="1"/>
</dbReference>
<reference evidence="13 14" key="1">
    <citation type="submission" date="2017-01" db="EMBL/GenBank/DDBJ databases">
        <authorList>
            <person name="Mah S.A."/>
            <person name="Swanson W.J."/>
            <person name="Moy G.W."/>
            <person name="Vacquier V.D."/>
        </authorList>
    </citation>
    <scope>NUCLEOTIDE SEQUENCE [LARGE SCALE GENOMIC DNA]</scope>
    <source>
        <strain evidence="13 14">M9</strain>
    </source>
</reference>
<dbReference type="PANTHER" id="PTHR42743">
    <property type="entry name" value="AMINO-ACID AMINOTRANSFERASE"/>
    <property type="match status" value="1"/>
</dbReference>
<dbReference type="GO" id="GO:0046656">
    <property type="term" value="P:folic acid biosynthetic process"/>
    <property type="evidence" value="ECO:0007669"/>
    <property type="project" value="UniProtKB-KW"/>
</dbReference>
<keyword evidence="4" id="KW-0289">Folate biosynthesis</keyword>
<dbReference type="Gene3D" id="3.20.10.10">
    <property type="entry name" value="D-amino Acid Aminotransferase, subunit A, domain 2"/>
    <property type="match status" value="1"/>
</dbReference>
<keyword evidence="3 12" id="KW-0663">Pyridoxal phosphate</keyword>
<dbReference type="AlphaFoldDB" id="A0A1R3W0K8"/>
<evidence type="ECO:0000256" key="9">
    <source>
        <dbReference type="ARBA" id="ARBA00069174"/>
    </source>
</evidence>
<evidence type="ECO:0000256" key="7">
    <source>
        <dbReference type="ARBA" id="ARBA00049529"/>
    </source>
</evidence>
<comment type="function">
    <text evidence="8">Involved in the biosynthesis of p-aminobenzoate (PABA), a precursor of tetrahydrofolate. Converts 4-amino-4-deoxychorismate into 4-aminobenzoate (PABA) and pyruvate.</text>
</comment>
<evidence type="ECO:0000256" key="1">
    <source>
        <dbReference type="ARBA" id="ARBA00001933"/>
    </source>
</evidence>
<dbReference type="OrthoDB" id="21319at2"/>
<comment type="cofactor">
    <cofactor evidence="1 12">
        <name>pyridoxal 5'-phosphate</name>
        <dbReference type="ChEBI" id="CHEBI:597326"/>
    </cofactor>
</comment>
<dbReference type="InterPro" id="IPR018300">
    <property type="entry name" value="Aminotrans_IV_CS"/>
</dbReference>
<dbReference type="InterPro" id="IPR001544">
    <property type="entry name" value="Aminotrans_IV"/>
</dbReference>
<evidence type="ECO:0000256" key="5">
    <source>
        <dbReference type="ARBA" id="ARBA00035633"/>
    </source>
</evidence>
<evidence type="ECO:0000256" key="4">
    <source>
        <dbReference type="ARBA" id="ARBA00022909"/>
    </source>
</evidence>
<dbReference type="STRING" id="233100.SAMN05216526_1477"/>
<comment type="pathway">
    <text evidence="5">Cofactor biosynthesis; tetrahydrofolate biosynthesis; 4-aminobenzoate from chorismate: step 2/2.</text>
</comment>
<gene>
    <name evidence="13" type="ORF">SAMN05216526_1477</name>
</gene>
<dbReference type="Proteomes" id="UP000223759">
    <property type="component" value="Unassembled WGS sequence"/>
</dbReference>
<accession>A0A1R3W0K8</accession>
<evidence type="ECO:0000313" key="13">
    <source>
        <dbReference type="EMBL" id="SIT71103.1"/>
    </source>
</evidence>
<protein>
    <recommendedName>
        <fullName evidence="9">Aminodeoxychorismate lyase</fullName>
        <ecNumber evidence="6">4.1.3.38</ecNumber>
    </recommendedName>
    <alternativeName>
        <fullName evidence="10">4-amino-4-deoxychorismate lyase</fullName>
    </alternativeName>
</protein>
<dbReference type="GO" id="GO:0008696">
    <property type="term" value="F:4-amino-4-deoxychorismate lyase activity"/>
    <property type="evidence" value="ECO:0007669"/>
    <property type="project" value="UniProtKB-EC"/>
</dbReference>
<comment type="similarity">
    <text evidence="2 11">Belongs to the class-IV pyridoxal-phosphate-dependent aminotransferase family.</text>
</comment>
<dbReference type="InterPro" id="IPR043132">
    <property type="entry name" value="BCAT-like_C"/>
</dbReference>